<feature type="compositionally biased region" description="Basic and acidic residues" evidence="1">
    <location>
        <begin position="215"/>
        <end position="226"/>
    </location>
</feature>
<proteinExistence type="predicted"/>
<evidence type="ECO:0000256" key="1">
    <source>
        <dbReference type="SAM" id="MobiDB-lite"/>
    </source>
</evidence>
<accession>A0A0G4G2X5</accession>
<feature type="region of interest" description="Disordered" evidence="1">
    <location>
        <begin position="202"/>
        <end position="243"/>
    </location>
</feature>
<sequence length="243" mass="25708">MSAAAAAAATTGGSKKRKAINGDAVDAAGQPADDHHPPTPQIGRQSLDKAIAAASAALLAIENAARTARQQLQSKAEAIKELIESTGGKLELTGGIEGEVEVNVGGRVVCVSRKGLMLDQLRRTYFAHLLLYCVDALPRDEEGRAFLDADPNYVDWLSDEISMVEGADSSAEEHEIKLDDAQKGDPIFAFYHDLFLTQTTLEIDTPSDDTDMDDREAGEGNKEGGDGRGATGRGQGIATERAA</sequence>
<protein>
    <submittedName>
        <fullName evidence="2">Uncharacterized protein</fullName>
    </submittedName>
</protein>
<organism evidence="2 3">
    <name type="scientific">Vitrella brassicaformis (strain CCMP3155)</name>
    <dbReference type="NCBI Taxonomy" id="1169540"/>
    <lineage>
        <taxon>Eukaryota</taxon>
        <taxon>Sar</taxon>
        <taxon>Alveolata</taxon>
        <taxon>Colpodellida</taxon>
        <taxon>Vitrellaceae</taxon>
        <taxon>Vitrella</taxon>
    </lineage>
</organism>
<dbReference type="AlphaFoldDB" id="A0A0G4G2X5"/>
<dbReference type="VEuPathDB" id="CryptoDB:Vbra_16825"/>
<reference evidence="2 3" key="1">
    <citation type="submission" date="2014-11" db="EMBL/GenBank/DDBJ databases">
        <authorList>
            <person name="Zhu J."/>
            <person name="Qi W."/>
            <person name="Song R."/>
        </authorList>
    </citation>
    <scope>NUCLEOTIDE SEQUENCE [LARGE SCALE GENOMIC DNA]</scope>
</reference>
<feature type="region of interest" description="Disordered" evidence="1">
    <location>
        <begin position="1"/>
        <end position="43"/>
    </location>
</feature>
<gene>
    <name evidence="2" type="ORF">Vbra_16825</name>
</gene>
<keyword evidence="3" id="KW-1185">Reference proteome</keyword>
<evidence type="ECO:0000313" key="2">
    <source>
        <dbReference type="EMBL" id="CEM22558.1"/>
    </source>
</evidence>
<feature type="compositionally biased region" description="Acidic residues" evidence="1">
    <location>
        <begin position="205"/>
        <end position="214"/>
    </location>
</feature>
<evidence type="ECO:0000313" key="3">
    <source>
        <dbReference type="Proteomes" id="UP000041254"/>
    </source>
</evidence>
<dbReference type="EMBL" id="CDMY01000553">
    <property type="protein sequence ID" value="CEM22558.1"/>
    <property type="molecule type" value="Genomic_DNA"/>
</dbReference>
<dbReference type="Proteomes" id="UP000041254">
    <property type="component" value="Unassembled WGS sequence"/>
</dbReference>
<dbReference type="InParanoid" id="A0A0G4G2X5"/>
<name>A0A0G4G2X5_VITBC</name>
<dbReference type="PhylomeDB" id="A0A0G4G2X5"/>